<evidence type="ECO:0000259" key="8">
    <source>
        <dbReference type="PROSITE" id="PS50928"/>
    </source>
</evidence>
<dbReference type="Proteomes" id="UP001208689">
    <property type="component" value="Chromosome"/>
</dbReference>
<feature type="domain" description="ABC transmembrane type-1" evidence="8">
    <location>
        <begin position="152"/>
        <end position="340"/>
    </location>
</feature>
<feature type="transmembrane region" description="Helical" evidence="7">
    <location>
        <begin position="156"/>
        <end position="179"/>
    </location>
</feature>
<feature type="transmembrane region" description="Helical" evidence="7">
    <location>
        <begin position="269"/>
        <end position="295"/>
    </location>
</feature>
<dbReference type="Pfam" id="PF00528">
    <property type="entry name" value="BPD_transp_1"/>
    <property type="match status" value="1"/>
</dbReference>
<feature type="transmembrane region" description="Helical" evidence="7">
    <location>
        <begin position="217"/>
        <end position="234"/>
    </location>
</feature>
<evidence type="ECO:0000313" key="10">
    <source>
        <dbReference type="Proteomes" id="UP001208689"/>
    </source>
</evidence>
<comment type="similarity">
    <text evidence="7">Belongs to the binding-protein-dependent transport system permease family.</text>
</comment>
<evidence type="ECO:0000256" key="4">
    <source>
        <dbReference type="ARBA" id="ARBA00022692"/>
    </source>
</evidence>
<dbReference type="PROSITE" id="PS50928">
    <property type="entry name" value="ABC_TM1"/>
    <property type="match status" value="1"/>
</dbReference>
<dbReference type="CDD" id="cd06261">
    <property type="entry name" value="TM_PBP2"/>
    <property type="match status" value="1"/>
</dbReference>
<evidence type="ECO:0000256" key="7">
    <source>
        <dbReference type="RuleBase" id="RU363032"/>
    </source>
</evidence>
<evidence type="ECO:0000256" key="5">
    <source>
        <dbReference type="ARBA" id="ARBA00022989"/>
    </source>
</evidence>
<evidence type="ECO:0000256" key="1">
    <source>
        <dbReference type="ARBA" id="ARBA00004651"/>
    </source>
</evidence>
<keyword evidence="10" id="KW-1185">Reference proteome</keyword>
<evidence type="ECO:0000313" key="9">
    <source>
        <dbReference type="EMBL" id="UYP44440.1"/>
    </source>
</evidence>
<keyword evidence="4 7" id="KW-0812">Transmembrane</keyword>
<keyword evidence="2 7" id="KW-0813">Transport</keyword>
<evidence type="ECO:0000256" key="2">
    <source>
        <dbReference type="ARBA" id="ARBA00022448"/>
    </source>
</evidence>
<keyword evidence="6 7" id="KW-0472">Membrane</keyword>
<keyword evidence="5 7" id="KW-1133">Transmembrane helix</keyword>
<accession>A0ABY6HLP9</accession>
<feature type="transmembrane region" description="Helical" evidence="7">
    <location>
        <begin position="191"/>
        <end position="211"/>
    </location>
</feature>
<dbReference type="SUPFAM" id="SSF161098">
    <property type="entry name" value="MetI-like"/>
    <property type="match status" value="1"/>
</dbReference>
<dbReference type="InterPro" id="IPR000515">
    <property type="entry name" value="MetI-like"/>
</dbReference>
<dbReference type="InterPro" id="IPR050366">
    <property type="entry name" value="BP-dependent_transpt_permease"/>
</dbReference>
<name>A0ABY6HLP9_9ARCH</name>
<proteinExistence type="inferred from homology"/>
<protein>
    <recommendedName>
        <fullName evidence="8">ABC transmembrane type-1 domain-containing protein</fullName>
    </recommendedName>
</protein>
<feature type="transmembrane region" description="Helical" evidence="7">
    <location>
        <begin position="315"/>
        <end position="340"/>
    </location>
</feature>
<dbReference type="Gene3D" id="1.10.3720.10">
    <property type="entry name" value="MetI-like"/>
    <property type="match status" value="1"/>
</dbReference>
<organism evidence="9 10">
    <name type="scientific">Candidatus Lokiarchaeum ossiferum</name>
    <dbReference type="NCBI Taxonomy" id="2951803"/>
    <lineage>
        <taxon>Archaea</taxon>
        <taxon>Promethearchaeati</taxon>
        <taxon>Promethearchaeota</taxon>
        <taxon>Promethearchaeia</taxon>
        <taxon>Promethearchaeales</taxon>
        <taxon>Promethearchaeaceae</taxon>
        <taxon>Candidatus Lokiarchaeum</taxon>
    </lineage>
</organism>
<dbReference type="PANTHER" id="PTHR43386">
    <property type="entry name" value="OLIGOPEPTIDE TRANSPORT SYSTEM PERMEASE PROTEIN APPC"/>
    <property type="match status" value="1"/>
</dbReference>
<comment type="subcellular location">
    <subcellularLocation>
        <location evidence="1 7">Cell membrane</location>
        <topology evidence="1 7">Multi-pass membrane protein</topology>
    </subcellularLocation>
</comment>
<dbReference type="PANTHER" id="PTHR43386:SF1">
    <property type="entry name" value="D,D-DIPEPTIDE TRANSPORT SYSTEM PERMEASE PROTEIN DDPC-RELATED"/>
    <property type="match status" value="1"/>
</dbReference>
<dbReference type="InterPro" id="IPR035906">
    <property type="entry name" value="MetI-like_sf"/>
</dbReference>
<sequence length="368" mass="40759">MSAEENNIEAPTSVVGTIDGEKAWAIRQSKLYKPSSYKEQLKEVKEKYIKFILTPNAKDDELIRRDFEFNKLKSKRKFASKLNNFLTVFGILIIGMILLWVVFAPWIVSRFSFSVLSGVNESIPPYAPPDDTYWLGTAKFGRDVYGRLIWGARSSITMGLFSIAISSIFGVMLGIYAAFQGGIIDNIIMRIMDIIMAFPGLIIIIIILSIVGTSMQTILLIWGFLGIPGYARLIRGSALQEIGKTYVEAAKVAGTKDGRIMFKHVMPNCIAPVVVSVTFNIGGMILGLAGLSYLGFNDPTLIEWGNDISLARDKLYNAIWAALVPGLGIFITVLGFMLLGDGLRDAMDPRLQGHKMKKVKKSKKKKAE</sequence>
<evidence type="ECO:0000256" key="3">
    <source>
        <dbReference type="ARBA" id="ARBA00022475"/>
    </source>
</evidence>
<evidence type="ECO:0000256" key="6">
    <source>
        <dbReference type="ARBA" id="ARBA00023136"/>
    </source>
</evidence>
<reference evidence="9" key="1">
    <citation type="submission" date="2022-09" db="EMBL/GenBank/DDBJ databases">
        <title>Actin cytoskeleton and complex cell architecture in an #Asgard archaeon.</title>
        <authorList>
            <person name="Ponce Toledo R.I."/>
            <person name="Schleper C."/>
            <person name="Rodrigues Oliveira T."/>
            <person name="Wollweber F."/>
            <person name="Xu J."/>
            <person name="Rittmann S."/>
            <person name="Klingl A."/>
            <person name="Pilhofer M."/>
        </authorList>
    </citation>
    <scope>NUCLEOTIDE SEQUENCE</scope>
    <source>
        <strain evidence="9">B-35</strain>
    </source>
</reference>
<gene>
    <name evidence="9" type="ORF">NEF87_000725</name>
</gene>
<dbReference type="EMBL" id="CP104013">
    <property type="protein sequence ID" value="UYP44440.1"/>
    <property type="molecule type" value="Genomic_DNA"/>
</dbReference>
<feature type="transmembrane region" description="Helical" evidence="7">
    <location>
        <begin position="85"/>
        <end position="108"/>
    </location>
</feature>
<keyword evidence="3" id="KW-1003">Cell membrane</keyword>